<dbReference type="AlphaFoldDB" id="A0A930UXU8"/>
<feature type="transmembrane region" description="Helical" evidence="9">
    <location>
        <begin position="86"/>
        <end position="110"/>
    </location>
</feature>
<comment type="catalytic activity">
    <reaction evidence="1">
        <text>ATP + protein L-histidine = ADP + protein N-phospho-L-histidine.</text>
        <dbReference type="EC" id="2.7.13.3"/>
    </reaction>
</comment>
<sequence length="538" mass="56454">MSSTAESVRPRIPVLSSRRIRLLAVLLAECTAALGVLVLVGWTVGSERLIRLHPSLVAMQPATATDFVLLGTATALLVVRARSSRAAVAAALVLAAGVVVLAATGLVTEITDEPYPFSWLADMTQNDGRMSGITAIGHLVVAAGIAALALGRRLAAHVLALVGLVIGLIGLSGYAYGTSDLYGVGYFQTLALHTAAGIAVVGAALLLAAGDVGVTRIARSSTPGGRLVRSLLPVVVLLPSLLGWISLWWARSSSLGIGFVLALVATAMSLVGGAAVLLVAARLQQAEVSREEAVAARAETDRAMTDLGRATRQLEVTNRDLREFNAAAAHDLRGPLSAIQLAVQLLERDATPARVQLLLPRLRNATDRGLALVQDLLDYASVGTVETRPATLDLGRLVSTVAGEVSIEHDRPLDLRLGPLVPVQADPALIRRLLANLVSNAVKYTPGDGPVSLLVRAEPRGRQVLVSVADRGLAIEGADRTRLFEIFQRGDEAAEHAEGTGLGLAICRRVVERHGGTIEVAEEPGWSKRFAFTLPAVT</sequence>
<proteinExistence type="predicted"/>
<keyword evidence="4" id="KW-0597">Phosphoprotein</keyword>
<keyword evidence="9" id="KW-0472">Membrane</keyword>
<dbReference type="PANTHER" id="PTHR42878">
    <property type="entry name" value="TWO-COMPONENT HISTIDINE KINASE"/>
    <property type="match status" value="1"/>
</dbReference>
<dbReference type="Pfam" id="PF02518">
    <property type="entry name" value="HATPase_c"/>
    <property type="match status" value="1"/>
</dbReference>
<evidence type="ECO:0000256" key="6">
    <source>
        <dbReference type="ARBA" id="ARBA00022777"/>
    </source>
</evidence>
<comment type="caution">
    <text evidence="11">The sequence shown here is derived from an EMBL/GenBank/DDBJ whole genome shotgun (WGS) entry which is preliminary data.</text>
</comment>
<evidence type="ECO:0000256" key="1">
    <source>
        <dbReference type="ARBA" id="ARBA00000085"/>
    </source>
</evidence>
<dbReference type="InterPro" id="IPR004358">
    <property type="entry name" value="Sig_transdc_His_kin-like_C"/>
</dbReference>
<keyword evidence="9" id="KW-1133">Transmembrane helix</keyword>
<evidence type="ECO:0000256" key="7">
    <source>
        <dbReference type="ARBA" id="ARBA00023012"/>
    </source>
</evidence>
<gene>
    <name evidence="11" type="ORF">ISG29_05060</name>
</gene>
<evidence type="ECO:0000256" key="4">
    <source>
        <dbReference type="ARBA" id="ARBA00022553"/>
    </source>
</evidence>
<dbReference type="InterPro" id="IPR003594">
    <property type="entry name" value="HATPase_dom"/>
</dbReference>
<dbReference type="GO" id="GO:0007234">
    <property type="term" value="P:osmosensory signaling via phosphorelay pathway"/>
    <property type="evidence" value="ECO:0007669"/>
    <property type="project" value="TreeGrafter"/>
</dbReference>
<feature type="transmembrane region" description="Helical" evidence="9">
    <location>
        <begin position="256"/>
        <end position="280"/>
    </location>
</feature>
<keyword evidence="12" id="KW-1185">Reference proteome</keyword>
<dbReference type="RefSeq" id="WP_194502320.1">
    <property type="nucleotide sequence ID" value="NZ_JADIVZ010000002.1"/>
</dbReference>
<feature type="transmembrane region" description="Helical" evidence="9">
    <location>
        <begin position="130"/>
        <end position="151"/>
    </location>
</feature>
<feature type="transmembrane region" description="Helical" evidence="9">
    <location>
        <begin position="20"/>
        <end position="44"/>
    </location>
</feature>
<dbReference type="EMBL" id="JADIVZ010000002">
    <property type="protein sequence ID" value="MBF4161050.1"/>
    <property type="molecule type" value="Genomic_DNA"/>
</dbReference>
<dbReference type="PRINTS" id="PR00344">
    <property type="entry name" value="BCTRLSENSOR"/>
</dbReference>
<evidence type="ECO:0000256" key="8">
    <source>
        <dbReference type="ARBA" id="ARBA00039401"/>
    </source>
</evidence>
<reference evidence="11" key="1">
    <citation type="submission" date="2020-11" db="EMBL/GenBank/DDBJ databases">
        <title>Nocardioides sp. CBS4Y-1, whole genome shotgun sequence.</title>
        <authorList>
            <person name="Tuo L."/>
        </authorList>
    </citation>
    <scope>NUCLEOTIDE SEQUENCE</scope>
    <source>
        <strain evidence="11">CBS4Y-1</strain>
    </source>
</reference>
<dbReference type="PROSITE" id="PS50109">
    <property type="entry name" value="HIS_KIN"/>
    <property type="match status" value="1"/>
</dbReference>
<dbReference type="InterPro" id="IPR003661">
    <property type="entry name" value="HisK_dim/P_dom"/>
</dbReference>
<feature type="transmembrane region" description="Helical" evidence="9">
    <location>
        <begin position="56"/>
        <end position="79"/>
    </location>
</feature>
<dbReference type="InterPro" id="IPR005467">
    <property type="entry name" value="His_kinase_dom"/>
</dbReference>
<dbReference type="GO" id="GO:0030295">
    <property type="term" value="F:protein kinase activator activity"/>
    <property type="evidence" value="ECO:0007669"/>
    <property type="project" value="TreeGrafter"/>
</dbReference>
<dbReference type="Gene3D" id="3.30.565.10">
    <property type="entry name" value="Histidine kinase-like ATPase, C-terminal domain"/>
    <property type="match status" value="1"/>
</dbReference>
<keyword evidence="7" id="KW-0902">Two-component regulatory system</keyword>
<evidence type="ECO:0000256" key="9">
    <source>
        <dbReference type="SAM" id="Phobius"/>
    </source>
</evidence>
<protein>
    <recommendedName>
        <fullName evidence="8">Sensor-like histidine kinase SenX3</fullName>
        <ecNumber evidence="3">2.7.13.3</ecNumber>
    </recommendedName>
</protein>
<dbReference type="GO" id="GO:0000156">
    <property type="term" value="F:phosphorelay response regulator activity"/>
    <property type="evidence" value="ECO:0007669"/>
    <property type="project" value="TreeGrafter"/>
</dbReference>
<dbReference type="Proteomes" id="UP000656804">
    <property type="component" value="Unassembled WGS sequence"/>
</dbReference>
<organism evidence="11 12">
    <name type="scientific">Nocardioides acrostichi</name>
    <dbReference type="NCBI Taxonomy" id="2784339"/>
    <lineage>
        <taxon>Bacteria</taxon>
        <taxon>Bacillati</taxon>
        <taxon>Actinomycetota</taxon>
        <taxon>Actinomycetes</taxon>
        <taxon>Propionibacteriales</taxon>
        <taxon>Nocardioidaceae</taxon>
        <taxon>Nocardioides</taxon>
    </lineage>
</organism>
<feature type="domain" description="Histidine kinase" evidence="10">
    <location>
        <begin position="327"/>
        <end position="538"/>
    </location>
</feature>
<dbReference type="SMART" id="SM00387">
    <property type="entry name" value="HATPase_c"/>
    <property type="match status" value="1"/>
</dbReference>
<feature type="transmembrane region" description="Helical" evidence="9">
    <location>
        <begin position="158"/>
        <end position="177"/>
    </location>
</feature>
<evidence type="ECO:0000256" key="3">
    <source>
        <dbReference type="ARBA" id="ARBA00012438"/>
    </source>
</evidence>
<dbReference type="GO" id="GO:0005886">
    <property type="term" value="C:plasma membrane"/>
    <property type="evidence" value="ECO:0007669"/>
    <property type="project" value="UniProtKB-SubCell"/>
</dbReference>
<comment type="subcellular location">
    <subcellularLocation>
        <location evidence="2">Cell membrane</location>
    </subcellularLocation>
</comment>
<dbReference type="InterPro" id="IPR036097">
    <property type="entry name" value="HisK_dim/P_sf"/>
</dbReference>
<feature type="transmembrane region" description="Helical" evidence="9">
    <location>
        <begin position="189"/>
        <end position="209"/>
    </location>
</feature>
<dbReference type="Pfam" id="PF00512">
    <property type="entry name" value="HisKA"/>
    <property type="match status" value="1"/>
</dbReference>
<dbReference type="SUPFAM" id="SSF55874">
    <property type="entry name" value="ATPase domain of HSP90 chaperone/DNA topoisomerase II/histidine kinase"/>
    <property type="match status" value="1"/>
</dbReference>
<keyword evidence="5" id="KW-0808">Transferase</keyword>
<dbReference type="InterPro" id="IPR036890">
    <property type="entry name" value="HATPase_C_sf"/>
</dbReference>
<dbReference type="InterPro" id="IPR050351">
    <property type="entry name" value="BphY/WalK/GraS-like"/>
</dbReference>
<dbReference type="EC" id="2.7.13.3" evidence="3"/>
<name>A0A930UXU8_9ACTN</name>
<dbReference type="CDD" id="cd00075">
    <property type="entry name" value="HATPase"/>
    <property type="match status" value="1"/>
</dbReference>
<accession>A0A930UXU8</accession>
<evidence type="ECO:0000313" key="11">
    <source>
        <dbReference type="EMBL" id="MBF4161050.1"/>
    </source>
</evidence>
<keyword evidence="6 11" id="KW-0418">Kinase</keyword>
<evidence type="ECO:0000256" key="2">
    <source>
        <dbReference type="ARBA" id="ARBA00004236"/>
    </source>
</evidence>
<dbReference type="Gene3D" id="1.10.287.130">
    <property type="match status" value="1"/>
</dbReference>
<keyword evidence="9" id="KW-0812">Transmembrane</keyword>
<dbReference type="SMART" id="SM00388">
    <property type="entry name" value="HisKA"/>
    <property type="match status" value="1"/>
</dbReference>
<dbReference type="CDD" id="cd00082">
    <property type="entry name" value="HisKA"/>
    <property type="match status" value="1"/>
</dbReference>
<feature type="transmembrane region" description="Helical" evidence="9">
    <location>
        <begin position="230"/>
        <end position="250"/>
    </location>
</feature>
<dbReference type="GO" id="GO:0000155">
    <property type="term" value="F:phosphorelay sensor kinase activity"/>
    <property type="evidence" value="ECO:0007669"/>
    <property type="project" value="InterPro"/>
</dbReference>
<evidence type="ECO:0000256" key="5">
    <source>
        <dbReference type="ARBA" id="ARBA00022679"/>
    </source>
</evidence>
<dbReference type="PANTHER" id="PTHR42878:SF15">
    <property type="entry name" value="BACTERIOPHYTOCHROME"/>
    <property type="match status" value="1"/>
</dbReference>
<evidence type="ECO:0000259" key="10">
    <source>
        <dbReference type="PROSITE" id="PS50109"/>
    </source>
</evidence>
<evidence type="ECO:0000313" key="12">
    <source>
        <dbReference type="Proteomes" id="UP000656804"/>
    </source>
</evidence>
<dbReference type="SUPFAM" id="SSF47384">
    <property type="entry name" value="Homodimeric domain of signal transducing histidine kinase"/>
    <property type="match status" value="1"/>
</dbReference>